<dbReference type="InterPro" id="IPR057601">
    <property type="entry name" value="Oar-like_b-barrel"/>
</dbReference>
<feature type="compositionally biased region" description="Polar residues" evidence="4">
    <location>
        <begin position="14"/>
        <end position="23"/>
    </location>
</feature>
<keyword evidence="5" id="KW-0812">Transmembrane</keyword>
<keyword evidence="3" id="KW-0998">Cell outer membrane</keyword>
<dbReference type="eggNOG" id="COG4771">
    <property type="taxonomic scope" value="Bacteria"/>
</dbReference>
<dbReference type="SUPFAM" id="SSF49452">
    <property type="entry name" value="Starch-binding domain-like"/>
    <property type="match status" value="1"/>
</dbReference>
<name>C1F9S7_ACIC5</name>
<organism evidence="7 8">
    <name type="scientific">Acidobacterium capsulatum (strain ATCC 51196 / DSM 11244 / BCRC 80197 / JCM 7670 / NBRC 15755 / NCIMB 13165 / 161)</name>
    <dbReference type="NCBI Taxonomy" id="240015"/>
    <lineage>
        <taxon>Bacteria</taxon>
        <taxon>Pseudomonadati</taxon>
        <taxon>Acidobacteriota</taxon>
        <taxon>Terriglobia</taxon>
        <taxon>Terriglobales</taxon>
        <taxon>Acidobacteriaceae</taxon>
        <taxon>Acidobacterium</taxon>
    </lineage>
</organism>
<evidence type="ECO:0000313" key="7">
    <source>
        <dbReference type="EMBL" id="ACO31467.1"/>
    </source>
</evidence>
<proteinExistence type="predicted"/>
<dbReference type="Proteomes" id="UP000002207">
    <property type="component" value="Chromosome"/>
</dbReference>
<feature type="domain" description="TonB-dependent transporter Oar-like beta-barrel" evidence="6">
    <location>
        <begin position="287"/>
        <end position="1240"/>
    </location>
</feature>
<evidence type="ECO:0000256" key="1">
    <source>
        <dbReference type="ARBA" id="ARBA00004442"/>
    </source>
</evidence>
<evidence type="ECO:0000256" key="2">
    <source>
        <dbReference type="ARBA" id="ARBA00023136"/>
    </source>
</evidence>
<dbReference type="Pfam" id="PF25183">
    <property type="entry name" value="OMP_b-brl_4"/>
    <property type="match status" value="1"/>
</dbReference>
<dbReference type="EMBL" id="CP001472">
    <property type="protein sequence ID" value="ACO31467.1"/>
    <property type="molecule type" value="Genomic_DNA"/>
</dbReference>
<dbReference type="KEGG" id="aca:ACP_2237"/>
<dbReference type="SUPFAM" id="SSF56935">
    <property type="entry name" value="Porins"/>
    <property type="match status" value="1"/>
</dbReference>
<dbReference type="GO" id="GO:0030246">
    <property type="term" value="F:carbohydrate binding"/>
    <property type="evidence" value="ECO:0007669"/>
    <property type="project" value="InterPro"/>
</dbReference>
<dbReference type="Pfam" id="PF13620">
    <property type="entry name" value="CarboxypepD_reg"/>
    <property type="match status" value="1"/>
</dbReference>
<keyword evidence="2 5" id="KW-0472">Membrane</keyword>
<sequence length="1298" mass="139942">MMQIIQRGTRGAMSGSTGQNSRPGNAGGAFSIVSRLSLWGALMAFAFFLLCVPQLRAQTTASMSGTVTDQTGAVIPGATVTLTNQATQAQRTTVTTGTGQFTLTALLPGTYTVNVSAKGFQGYAQSGLALTAGADVGLPTVKLAVGSAAQTVTVHTTTQILPTINGEHAAVLSAQDIHKLALGARDITQLLKILPGVVTTPQGIGNSTAFSQVHTATSSTVGIGIVANGAPYRGGTTQLLDGVDITDPGCNCQAMSSANPDMTQEVTVETSNFGADSPFGPILISSISKSGGSQYHGEGYFVAENDVLNAIDWQTKNAAASQGKKAQKGSAHYYYPGFNVGGPIPGTHKKLRFWFGYEKDLQNTGNANILSSFIPTPDMMNGQFGNTPANATFCTGTSINFKVDNGCNDLTNTVLPNGVTLPGGGGAGSQIPAQFLDPGAKVLSSFWPKANITPVASTGYVNYRQAIPGTVDGWTYRIRVDYSPTAKDQFFVSYQQGYTDELTNYNGAHIYWTPGNAIQYPGGGLYQKYYTKAIAANYVHTFGANLTNELILAWGYLNAPVGPNNPNQATRSGLGYPYGTLFNTGSNILPAYSTAGSWTFPDFSEQDIFDNPSHQYLVKKELPSLADNLTWQYKSHTIKLGAFMEEVTNDQGEYEDPNGNFRNFNMYGGIPQNVITGQNIGSPNNPTANFLMGIATNYTENNVVKVTDMAYGDFAYYFDDTWKATSRLSIDYGVRIEHLGHWYDKNKDGEAVFIPTDVLPDYNSGRQNPGFRWHSTDPGIPSSGMPNRFAYLTPRFGMSYDVFGNGKLLVRGGWGIFRFADQYNNYTGPIQTSQEIAGYSLPGNTSIFFNQPQQAAATGGVAGQNGAPGIIVPQVGVGCSPSNPCIDPGQSGLNPTDDQIPDSSAWNLTIDKQLPLNFLLEAAYVGNHAENLPLGGEALAGSNFTDFDNVNKTPLGAYFKPDPLTGVMSPNPEDVTQTCVVNVGCHSTGNKTADYRPYGKVYGDNNVEVLDTAGYSNYDALQLALVRHGTNANVNVNWTYQNNLSTNMQEDAFHLRRNYGPATTTRRYVFNFSGSYTFQQPYKGQNLFLRGAANGWTISNITTWQSGGFLTSTNNSNFGMGLQYLPDYNGAPVSKTNPLPNGAQGTGISQATYYGTNATVLITPIKTCNPQSGTGKNQLLKYSCFAPPQVGQYGPTSEPYTMVAYFDSDMSLYKDFHVWRDQHAEFRIQAFNWLNHPLRQFSGGNQLSLHYQVPYGTSNFQTFPDAYPGANPNNFGVLDQKNGAPNQRTLELSVHYLF</sequence>
<accession>C1F9S7</accession>
<gene>
    <name evidence="7" type="ordered locus">ACP_2237</name>
</gene>
<dbReference type="InterPro" id="IPR036942">
    <property type="entry name" value="Beta-barrel_TonB_sf"/>
</dbReference>
<dbReference type="Gene3D" id="2.40.170.20">
    <property type="entry name" value="TonB-dependent receptor, beta-barrel domain"/>
    <property type="match status" value="1"/>
</dbReference>
<reference evidence="7 8" key="1">
    <citation type="journal article" date="2009" name="Appl. Environ. Microbiol.">
        <title>Three genomes from the phylum Acidobacteria provide insight into the lifestyles of these microorganisms in soils.</title>
        <authorList>
            <person name="Ward N.L."/>
            <person name="Challacombe J.F."/>
            <person name="Janssen P.H."/>
            <person name="Henrissat B."/>
            <person name="Coutinho P.M."/>
            <person name="Wu M."/>
            <person name="Xie G."/>
            <person name="Haft D.H."/>
            <person name="Sait M."/>
            <person name="Badger J."/>
            <person name="Barabote R.D."/>
            <person name="Bradley B."/>
            <person name="Brettin T.S."/>
            <person name="Brinkac L.M."/>
            <person name="Bruce D."/>
            <person name="Creasy T."/>
            <person name="Daugherty S.C."/>
            <person name="Davidsen T.M."/>
            <person name="DeBoy R.T."/>
            <person name="Detter J.C."/>
            <person name="Dodson R.J."/>
            <person name="Durkin A.S."/>
            <person name="Ganapathy A."/>
            <person name="Gwinn-Giglio M."/>
            <person name="Han C.S."/>
            <person name="Khouri H."/>
            <person name="Kiss H."/>
            <person name="Kothari S.P."/>
            <person name="Madupu R."/>
            <person name="Nelson K.E."/>
            <person name="Nelson W.C."/>
            <person name="Paulsen I."/>
            <person name="Penn K."/>
            <person name="Ren Q."/>
            <person name="Rosovitz M.J."/>
            <person name="Selengut J.D."/>
            <person name="Shrivastava S."/>
            <person name="Sullivan S.A."/>
            <person name="Tapia R."/>
            <person name="Thompson L.S."/>
            <person name="Watkins K.L."/>
            <person name="Yang Q."/>
            <person name="Yu C."/>
            <person name="Zafar N."/>
            <person name="Zhou L."/>
            <person name="Kuske C.R."/>
        </authorList>
    </citation>
    <scope>NUCLEOTIDE SEQUENCE [LARGE SCALE GENOMIC DNA]</scope>
    <source>
        <strain evidence="8">ATCC 51196 / DSM 11244 / BCRC 80197 / JCM 7670 / NBRC 15755 / NCIMB 13165 / 161</strain>
    </source>
</reference>
<evidence type="ECO:0000256" key="3">
    <source>
        <dbReference type="ARBA" id="ARBA00023237"/>
    </source>
</evidence>
<keyword evidence="5" id="KW-1133">Transmembrane helix</keyword>
<dbReference type="HOGENOM" id="CLU_006298_0_0_0"/>
<dbReference type="GO" id="GO:0009279">
    <property type="term" value="C:cell outer membrane"/>
    <property type="evidence" value="ECO:0007669"/>
    <property type="project" value="UniProtKB-SubCell"/>
</dbReference>
<comment type="subcellular location">
    <subcellularLocation>
        <location evidence="1">Cell outer membrane</location>
    </subcellularLocation>
</comment>
<dbReference type="InParanoid" id="C1F9S7"/>
<dbReference type="Gene3D" id="2.60.40.1120">
    <property type="entry name" value="Carboxypeptidase-like, regulatory domain"/>
    <property type="match status" value="1"/>
</dbReference>
<evidence type="ECO:0000256" key="5">
    <source>
        <dbReference type="SAM" id="Phobius"/>
    </source>
</evidence>
<dbReference type="STRING" id="240015.ACP_2237"/>
<evidence type="ECO:0000256" key="4">
    <source>
        <dbReference type="SAM" id="MobiDB-lite"/>
    </source>
</evidence>
<protein>
    <recommendedName>
        <fullName evidence="6">TonB-dependent transporter Oar-like beta-barrel domain-containing protein</fullName>
    </recommendedName>
</protein>
<dbReference type="InterPro" id="IPR013784">
    <property type="entry name" value="Carb-bd-like_fold"/>
</dbReference>
<keyword evidence="8" id="KW-1185">Reference proteome</keyword>
<evidence type="ECO:0000259" key="6">
    <source>
        <dbReference type="Pfam" id="PF25183"/>
    </source>
</evidence>
<feature type="transmembrane region" description="Helical" evidence="5">
    <location>
        <begin position="36"/>
        <end position="55"/>
    </location>
</feature>
<evidence type="ECO:0000313" key="8">
    <source>
        <dbReference type="Proteomes" id="UP000002207"/>
    </source>
</evidence>
<feature type="region of interest" description="Disordered" evidence="4">
    <location>
        <begin position="1"/>
        <end position="24"/>
    </location>
</feature>